<dbReference type="Proteomes" id="UP000540929">
    <property type="component" value="Unassembled WGS sequence"/>
</dbReference>
<accession>A0A7Y9WPF4</accession>
<evidence type="ECO:0000313" key="7">
    <source>
        <dbReference type="Proteomes" id="UP000540929"/>
    </source>
</evidence>
<dbReference type="SUPFAM" id="SSF50022">
    <property type="entry name" value="ISP domain"/>
    <property type="match status" value="1"/>
</dbReference>
<dbReference type="GO" id="GO:0046872">
    <property type="term" value="F:metal ion binding"/>
    <property type="evidence" value="ECO:0007669"/>
    <property type="project" value="UniProtKB-KW"/>
</dbReference>
<keyword evidence="1" id="KW-0001">2Fe-2S</keyword>
<dbReference type="Gene3D" id="2.102.10.10">
    <property type="entry name" value="Rieske [2Fe-2S] iron-sulphur domain"/>
    <property type="match status" value="1"/>
</dbReference>
<feature type="domain" description="Rieske" evidence="5">
    <location>
        <begin position="14"/>
        <end position="115"/>
    </location>
</feature>
<proteinExistence type="predicted"/>
<sequence length="135" mass="14483">MSTVGTEADAAEAVRICASEELVDGGMGVRRAAKLGGGDVVVFFVRYDGRAYGYLNRCAHVPMELDWAEGQFFESSGLYLMCATHGAIYAPDTGKCMGGPCRGGRLRAVQVDEYDTPEGRAVFWLPDGELRPAAP</sequence>
<dbReference type="CDD" id="cd03467">
    <property type="entry name" value="Rieske"/>
    <property type="match status" value="1"/>
</dbReference>
<protein>
    <submittedName>
        <fullName evidence="6">Nitrite reductase/ring-hydroxylating ferredoxin subunit</fullName>
    </submittedName>
</protein>
<evidence type="ECO:0000259" key="5">
    <source>
        <dbReference type="PROSITE" id="PS51296"/>
    </source>
</evidence>
<organism evidence="6 7">
    <name type="scientific">Paraburkholderia bryophila</name>
    <dbReference type="NCBI Taxonomy" id="420952"/>
    <lineage>
        <taxon>Bacteria</taxon>
        <taxon>Pseudomonadati</taxon>
        <taxon>Pseudomonadota</taxon>
        <taxon>Betaproteobacteria</taxon>
        <taxon>Burkholderiales</taxon>
        <taxon>Burkholderiaceae</taxon>
        <taxon>Paraburkholderia</taxon>
    </lineage>
</organism>
<evidence type="ECO:0000256" key="4">
    <source>
        <dbReference type="ARBA" id="ARBA00023014"/>
    </source>
</evidence>
<dbReference type="Pfam" id="PF00355">
    <property type="entry name" value="Rieske"/>
    <property type="match status" value="1"/>
</dbReference>
<dbReference type="EMBL" id="JACCAS010000001">
    <property type="protein sequence ID" value="NYH24133.1"/>
    <property type="molecule type" value="Genomic_DNA"/>
</dbReference>
<dbReference type="AlphaFoldDB" id="A0A7Y9WPF4"/>
<keyword evidence="3" id="KW-0408">Iron</keyword>
<dbReference type="RefSeq" id="WP_179744436.1">
    <property type="nucleotide sequence ID" value="NZ_JACCAS010000001.1"/>
</dbReference>
<dbReference type="PANTHER" id="PTHR40261:SF1">
    <property type="entry name" value="RIESKE DOMAIN-CONTAINING PROTEIN"/>
    <property type="match status" value="1"/>
</dbReference>
<dbReference type="GO" id="GO:0051537">
    <property type="term" value="F:2 iron, 2 sulfur cluster binding"/>
    <property type="evidence" value="ECO:0007669"/>
    <property type="project" value="UniProtKB-KW"/>
</dbReference>
<evidence type="ECO:0000256" key="2">
    <source>
        <dbReference type="ARBA" id="ARBA00022723"/>
    </source>
</evidence>
<dbReference type="InterPro" id="IPR036922">
    <property type="entry name" value="Rieske_2Fe-2S_sf"/>
</dbReference>
<evidence type="ECO:0000313" key="6">
    <source>
        <dbReference type="EMBL" id="NYH24133.1"/>
    </source>
</evidence>
<keyword evidence="4" id="KW-0411">Iron-sulfur</keyword>
<evidence type="ECO:0000256" key="1">
    <source>
        <dbReference type="ARBA" id="ARBA00022714"/>
    </source>
</evidence>
<dbReference type="InterPro" id="IPR017941">
    <property type="entry name" value="Rieske_2Fe-2S"/>
</dbReference>
<reference evidence="6 7" key="1">
    <citation type="submission" date="2020-07" db="EMBL/GenBank/DDBJ databases">
        <title>Exploring microbial biodiversity for novel pathways involved in the catabolism of aromatic compounds derived from lignin.</title>
        <authorList>
            <person name="Elkins J."/>
        </authorList>
    </citation>
    <scope>NUCLEOTIDE SEQUENCE [LARGE SCALE GENOMIC DNA]</scope>
    <source>
        <strain evidence="6 7">H2C3C</strain>
    </source>
</reference>
<comment type="caution">
    <text evidence="6">The sequence shown here is derived from an EMBL/GenBank/DDBJ whole genome shotgun (WGS) entry which is preliminary data.</text>
</comment>
<dbReference type="PANTHER" id="PTHR40261">
    <property type="match status" value="1"/>
</dbReference>
<keyword evidence="7" id="KW-1185">Reference proteome</keyword>
<evidence type="ECO:0000256" key="3">
    <source>
        <dbReference type="ARBA" id="ARBA00023004"/>
    </source>
</evidence>
<keyword evidence="2" id="KW-0479">Metal-binding</keyword>
<gene>
    <name evidence="6" type="ORF">GGD40_003612</name>
</gene>
<dbReference type="PROSITE" id="PS51296">
    <property type="entry name" value="RIESKE"/>
    <property type="match status" value="1"/>
</dbReference>
<name>A0A7Y9WPF4_9BURK</name>